<evidence type="ECO:0000313" key="1">
    <source>
        <dbReference type="EMBL" id="KAJ7423267.1"/>
    </source>
</evidence>
<evidence type="ECO:0000313" key="2">
    <source>
        <dbReference type="Proteomes" id="UP001145742"/>
    </source>
</evidence>
<proteinExistence type="predicted"/>
<comment type="caution">
    <text evidence="1">The sequence shown here is derived from an EMBL/GenBank/DDBJ whole genome shotgun (WGS) entry which is preliminary data.</text>
</comment>
<dbReference type="Proteomes" id="UP001145742">
    <property type="component" value="Unassembled WGS sequence"/>
</dbReference>
<dbReference type="EMBL" id="WHWB01032873">
    <property type="protein sequence ID" value="KAJ7423267.1"/>
    <property type="molecule type" value="Genomic_DNA"/>
</dbReference>
<accession>A0ABQ9DQ16</accession>
<organism evidence="1 2">
    <name type="scientific">Willisornis vidua</name>
    <name type="common">Xingu scale-backed antbird</name>
    <dbReference type="NCBI Taxonomy" id="1566151"/>
    <lineage>
        <taxon>Eukaryota</taxon>
        <taxon>Metazoa</taxon>
        <taxon>Chordata</taxon>
        <taxon>Craniata</taxon>
        <taxon>Vertebrata</taxon>
        <taxon>Euteleostomi</taxon>
        <taxon>Archelosauria</taxon>
        <taxon>Archosauria</taxon>
        <taxon>Dinosauria</taxon>
        <taxon>Saurischia</taxon>
        <taxon>Theropoda</taxon>
        <taxon>Coelurosauria</taxon>
        <taxon>Aves</taxon>
        <taxon>Neognathae</taxon>
        <taxon>Neoaves</taxon>
        <taxon>Telluraves</taxon>
        <taxon>Australaves</taxon>
        <taxon>Passeriformes</taxon>
        <taxon>Thamnophilidae</taxon>
        <taxon>Willisornis</taxon>
    </lineage>
</organism>
<gene>
    <name evidence="1" type="ORF">WISP_34447</name>
</gene>
<protein>
    <submittedName>
        <fullName evidence="1">Uncharacterized protein</fullName>
    </submittedName>
</protein>
<sequence length="156" mass="17407">MMTMPSVHVLPQNLLHYAVCSVCSTPRYIPPLRQILDRLLKRKCYDIYLEVQQGRVSGPAPGSQQSQAVLQAAGRVPGKLPGRKVPGDAGQQQLNMSQQCAKVAKKTIGIMTWISNSVASRTRPGIVPLCWTLVRLHLKSCVQFWAPHYKKDFEVL</sequence>
<name>A0ABQ9DQ16_9PASS</name>
<keyword evidence="2" id="KW-1185">Reference proteome</keyword>
<reference evidence="1" key="1">
    <citation type="submission" date="2019-10" db="EMBL/GenBank/DDBJ databases">
        <authorList>
            <person name="Soares A.E.R."/>
            <person name="Aleixo A."/>
            <person name="Schneider P."/>
            <person name="Miyaki C.Y."/>
            <person name="Schneider M.P."/>
            <person name="Mello C."/>
            <person name="Vasconcelos A.T.R."/>
        </authorList>
    </citation>
    <scope>NUCLEOTIDE SEQUENCE</scope>
    <source>
        <tissue evidence="1">Muscle</tissue>
    </source>
</reference>